<proteinExistence type="predicted"/>
<reference evidence="1 2" key="1">
    <citation type="submission" date="2015-07" db="EMBL/GenBank/DDBJ databases">
        <title>The genome of Habropoda laboriosa.</title>
        <authorList>
            <person name="Pan H."/>
            <person name="Kapheim K."/>
        </authorList>
    </citation>
    <scope>NUCLEOTIDE SEQUENCE [LARGE SCALE GENOMIC DNA]</scope>
    <source>
        <strain evidence="1">0110345459</strain>
    </source>
</reference>
<dbReference type="EMBL" id="KQ414632">
    <property type="protein sequence ID" value="KOC67153.1"/>
    <property type="molecule type" value="Genomic_DNA"/>
</dbReference>
<protein>
    <submittedName>
        <fullName evidence="1">Uncharacterized protein</fullName>
    </submittedName>
</protein>
<name>A0A0L7R8J6_9HYME</name>
<evidence type="ECO:0000313" key="1">
    <source>
        <dbReference type="EMBL" id="KOC67153.1"/>
    </source>
</evidence>
<dbReference type="AlphaFoldDB" id="A0A0L7R8J6"/>
<evidence type="ECO:0000313" key="2">
    <source>
        <dbReference type="Proteomes" id="UP000053825"/>
    </source>
</evidence>
<organism evidence="1 2">
    <name type="scientific">Habropoda laboriosa</name>
    <dbReference type="NCBI Taxonomy" id="597456"/>
    <lineage>
        <taxon>Eukaryota</taxon>
        <taxon>Metazoa</taxon>
        <taxon>Ecdysozoa</taxon>
        <taxon>Arthropoda</taxon>
        <taxon>Hexapoda</taxon>
        <taxon>Insecta</taxon>
        <taxon>Pterygota</taxon>
        <taxon>Neoptera</taxon>
        <taxon>Endopterygota</taxon>
        <taxon>Hymenoptera</taxon>
        <taxon>Apocrita</taxon>
        <taxon>Aculeata</taxon>
        <taxon>Apoidea</taxon>
        <taxon>Anthophila</taxon>
        <taxon>Apidae</taxon>
        <taxon>Habropoda</taxon>
    </lineage>
</organism>
<sequence length="68" mass="8045">MLPMFFEHSEIHNERRLCAASKRIVYALLNSRLYHALQFPIIDRIQDGVTAFCSRQMLPFFRAQFDLA</sequence>
<keyword evidence="2" id="KW-1185">Reference proteome</keyword>
<accession>A0A0L7R8J6</accession>
<dbReference type="Proteomes" id="UP000053825">
    <property type="component" value="Unassembled WGS sequence"/>
</dbReference>
<gene>
    <name evidence="1" type="ORF">WH47_11810</name>
</gene>